<dbReference type="EC" id="4.2.3.1" evidence="5"/>
<dbReference type="Pfam" id="PF00291">
    <property type="entry name" value="PALP"/>
    <property type="match status" value="1"/>
</dbReference>
<dbReference type="GO" id="GO:0006565">
    <property type="term" value="P:L-serine catabolic process"/>
    <property type="evidence" value="ECO:0007669"/>
    <property type="project" value="TreeGrafter"/>
</dbReference>
<evidence type="ECO:0000259" key="4">
    <source>
        <dbReference type="Pfam" id="PF00291"/>
    </source>
</evidence>
<accession>A0A9X2AAX8</accession>
<feature type="domain" description="Tryptophan synthase beta chain-like PALP" evidence="4">
    <location>
        <begin position="74"/>
        <end position="379"/>
    </location>
</feature>
<comment type="caution">
    <text evidence="5">The sequence shown here is derived from an EMBL/GenBank/DDBJ whole genome shotgun (WGS) entry which is preliminary data.</text>
</comment>
<dbReference type="EMBL" id="JALBUF010000001">
    <property type="protein sequence ID" value="MCI0182109.1"/>
    <property type="molecule type" value="Genomic_DNA"/>
</dbReference>
<organism evidence="5 6">
    <name type="scientific">Sulfoacidibacillus ferrooxidans</name>
    <dbReference type="NCBI Taxonomy" id="2005001"/>
    <lineage>
        <taxon>Bacteria</taxon>
        <taxon>Bacillati</taxon>
        <taxon>Bacillota</taxon>
        <taxon>Bacilli</taxon>
        <taxon>Bacillales</taxon>
        <taxon>Alicyclobacillaceae</taxon>
        <taxon>Sulfoacidibacillus</taxon>
    </lineage>
</organism>
<evidence type="ECO:0000313" key="6">
    <source>
        <dbReference type="Proteomes" id="UP001139263"/>
    </source>
</evidence>
<name>A0A9X2AAX8_9BACL</name>
<dbReference type="InterPro" id="IPR050147">
    <property type="entry name" value="Ser/Thr_Dehydratase"/>
</dbReference>
<dbReference type="GO" id="GO:0004795">
    <property type="term" value="F:threonine synthase activity"/>
    <property type="evidence" value="ECO:0007669"/>
    <property type="project" value="UniProtKB-EC"/>
</dbReference>
<keyword evidence="2" id="KW-0663">Pyridoxal phosphate</keyword>
<dbReference type="GO" id="GO:0006567">
    <property type="term" value="P:L-threonine catabolic process"/>
    <property type="evidence" value="ECO:0007669"/>
    <property type="project" value="TreeGrafter"/>
</dbReference>
<dbReference type="SUPFAM" id="SSF53686">
    <property type="entry name" value="Tryptophan synthase beta subunit-like PLP-dependent enzymes"/>
    <property type="match status" value="1"/>
</dbReference>
<dbReference type="InterPro" id="IPR001926">
    <property type="entry name" value="TrpB-like_PALP"/>
</dbReference>
<dbReference type="InterPro" id="IPR036052">
    <property type="entry name" value="TrpB-like_PALP_sf"/>
</dbReference>
<proteinExistence type="predicted"/>
<reference evidence="5" key="1">
    <citation type="submission" date="2022-03" db="EMBL/GenBank/DDBJ databases">
        <title>Draft Genome Sequence of Firmicute Strain S0AB, a Heterotrophic Iron/Sulfur-Oxidizing Extreme Acidophile.</title>
        <authorList>
            <person name="Vergara E."/>
            <person name="Pakostova E."/>
            <person name="Johnson D.B."/>
            <person name="Holmes D.S."/>
        </authorList>
    </citation>
    <scope>NUCLEOTIDE SEQUENCE</scope>
    <source>
        <strain evidence="5">S0AB</strain>
    </source>
</reference>
<evidence type="ECO:0000313" key="5">
    <source>
        <dbReference type="EMBL" id="MCI0182109.1"/>
    </source>
</evidence>
<evidence type="ECO:0000256" key="2">
    <source>
        <dbReference type="ARBA" id="ARBA00022898"/>
    </source>
</evidence>
<keyword evidence="3 5" id="KW-0456">Lyase</keyword>
<protein>
    <submittedName>
        <fullName evidence="5">Threonine synthase</fullName>
        <ecNumber evidence="5">4.2.3.1</ecNumber>
    </submittedName>
</protein>
<sequence>MFSGLSHLACSTCDKTYGTEFRRQMCECGSPLFVQYDMDSLKREWTRDQLAERKQGMWRYHELLPVTHPDYMISMNEVMTPLMTLPNISKDMDVPLLLVKDESVLPTGTFKARGASVGISRAKQLGVKEIALATNGNAGAAWAAYAVRAGMKSLIAMPTSAPRVPYLETCYTGADVRLLEGTIAEAGIFVADYVLQTGAYEVSTFKEPYRLEGKKTIGFELAEQLSWKVPDVIVFPTGGGAGVVGIYKALVELQSLGWIEEGRFPKMVVIQAEGCAPLVRAYESGEKVSTYYENAETIAYGMRVPKSLADAHILSIIAKTEGIAYAVSDADIRKERQNIVRLDGFHACPEGAAALAGVRKLREIGFIKASERVVSINTGSGLKYVDQIDCAVQTAQEKI</sequence>
<dbReference type="PANTHER" id="PTHR48078:SF6">
    <property type="entry name" value="L-THREONINE DEHYDRATASE CATABOLIC TDCB"/>
    <property type="match status" value="1"/>
</dbReference>
<comment type="cofactor">
    <cofactor evidence="1">
        <name>pyridoxal 5'-phosphate</name>
        <dbReference type="ChEBI" id="CHEBI:597326"/>
    </cofactor>
</comment>
<dbReference type="PANTHER" id="PTHR48078">
    <property type="entry name" value="THREONINE DEHYDRATASE, MITOCHONDRIAL-RELATED"/>
    <property type="match status" value="1"/>
</dbReference>
<dbReference type="AlphaFoldDB" id="A0A9X2AAX8"/>
<keyword evidence="6" id="KW-1185">Reference proteome</keyword>
<dbReference type="Proteomes" id="UP001139263">
    <property type="component" value="Unassembled WGS sequence"/>
</dbReference>
<dbReference type="GO" id="GO:0009097">
    <property type="term" value="P:isoleucine biosynthetic process"/>
    <property type="evidence" value="ECO:0007669"/>
    <property type="project" value="TreeGrafter"/>
</dbReference>
<gene>
    <name evidence="5" type="primary">thrC_1</name>
    <name evidence="5" type="ORF">MM817_00365</name>
</gene>
<dbReference type="GO" id="GO:0003941">
    <property type="term" value="F:L-serine ammonia-lyase activity"/>
    <property type="evidence" value="ECO:0007669"/>
    <property type="project" value="TreeGrafter"/>
</dbReference>
<dbReference type="NCBIfam" id="NF006050">
    <property type="entry name" value="PRK08197.1"/>
    <property type="match status" value="1"/>
</dbReference>
<evidence type="ECO:0000256" key="1">
    <source>
        <dbReference type="ARBA" id="ARBA00001933"/>
    </source>
</evidence>
<evidence type="ECO:0000256" key="3">
    <source>
        <dbReference type="ARBA" id="ARBA00023239"/>
    </source>
</evidence>
<dbReference type="GO" id="GO:0004794">
    <property type="term" value="F:threonine deaminase activity"/>
    <property type="evidence" value="ECO:0007669"/>
    <property type="project" value="TreeGrafter"/>
</dbReference>
<dbReference type="Gene3D" id="3.40.50.1100">
    <property type="match status" value="2"/>
</dbReference>
<dbReference type="RefSeq" id="WP_241711726.1">
    <property type="nucleotide sequence ID" value="NZ_JALBUF010000001.1"/>
</dbReference>